<name>S0FXE7_RUMCE</name>
<dbReference type="PROSITE" id="PS51257">
    <property type="entry name" value="PROKAR_LIPOPROTEIN"/>
    <property type="match status" value="1"/>
</dbReference>
<evidence type="ECO:0000256" key="3">
    <source>
        <dbReference type="ARBA" id="ARBA00022544"/>
    </source>
</evidence>
<accession>S0FXE7</accession>
<evidence type="ECO:0000256" key="7">
    <source>
        <dbReference type="ARBA" id="ARBA00023288"/>
    </source>
</evidence>
<proteinExistence type="inferred from homology"/>
<feature type="domain" description="Spore germination GerAC-like C-terminal" evidence="8">
    <location>
        <begin position="216"/>
        <end position="380"/>
    </location>
</feature>
<dbReference type="PANTHER" id="PTHR35789:SF1">
    <property type="entry name" value="SPORE GERMINATION PROTEIN B3"/>
    <property type="match status" value="1"/>
</dbReference>
<evidence type="ECO:0000259" key="9">
    <source>
        <dbReference type="Pfam" id="PF25198"/>
    </source>
</evidence>
<evidence type="ECO:0000313" key="10">
    <source>
        <dbReference type="EMBL" id="EMS73253.1"/>
    </source>
</evidence>
<gene>
    <name evidence="10" type="ORF">CTER_0800</name>
</gene>
<evidence type="ECO:0000256" key="6">
    <source>
        <dbReference type="ARBA" id="ARBA00023139"/>
    </source>
</evidence>
<dbReference type="EMBL" id="AORV01000021">
    <property type="protein sequence ID" value="EMS73253.1"/>
    <property type="molecule type" value="Genomic_DNA"/>
</dbReference>
<sequence>MLKINKKYAKLLVTGNIVLCLMLLTGCWDRTEINDLALITASSYDMAPGGKLQYSVQILLPSGGSKGGGQGGSGSQEKKSYVVETAIGIDPGDAEKNIQKKFPRRLFRGHRRVIIFGEELARNGLEIMLDSIGRDPQNRLRTNVIVAKGEKGIDLLKSDYPIERIPTEAMREMTVLGVGIDANIHDLLIASSSEGVQGIALAFEKGEGEEGFKTAGLALFKDLKLAGYIDSEKTEGFLWIKGKQKKGIIASEVPGYDGIVRVNIKSQEARIVPEMKQNKPVINIKILGSGSIYGNNTKLDLSVPDNIKIVQKAINERIRKQVENCIVSAQKEVGSDIFGFGLAFSQFKPSQWKKLEKYWGYIFPELDVYLSVDFRIKTSGMAGPPLYLKEDEIKKK</sequence>
<dbReference type="STRING" id="1195236.CTER_0800"/>
<keyword evidence="11" id="KW-1185">Reference proteome</keyword>
<comment type="similarity">
    <text evidence="2">Belongs to the GerABKC lipoprotein family.</text>
</comment>
<evidence type="ECO:0000256" key="1">
    <source>
        <dbReference type="ARBA" id="ARBA00004635"/>
    </source>
</evidence>
<evidence type="ECO:0000313" key="11">
    <source>
        <dbReference type="Proteomes" id="UP000014155"/>
    </source>
</evidence>
<comment type="subcellular location">
    <subcellularLocation>
        <location evidence="1">Membrane</location>
        <topology evidence="1">Lipid-anchor</topology>
    </subcellularLocation>
</comment>
<dbReference type="Gene3D" id="3.30.300.210">
    <property type="entry name" value="Nutrient germinant receptor protein C, domain 3"/>
    <property type="match status" value="1"/>
</dbReference>
<keyword evidence="4" id="KW-0732">Signal</keyword>
<evidence type="ECO:0000256" key="4">
    <source>
        <dbReference type="ARBA" id="ARBA00022729"/>
    </source>
</evidence>
<evidence type="ECO:0000256" key="2">
    <source>
        <dbReference type="ARBA" id="ARBA00007886"/>
    </source>
</evidence>
<dbReference type="InterPro" id="IPR046953">
    <property type="entry name" value="Spore_GerAC-like_C"/>
</dbReference>
<dbReference type="Proteomes" id="UP000014155">
    <property type="component" value="Unassembled WGS sequence"/>
</dbReference>
<evidence type="ECO:0000256" key="5">
    <source>
        <dbReference type="ARBA" id="ARBA00023136"/>
    </source>
</evidence>
<organism evidence="10 11">
    <name type="scientific">Ruminiclostridium cellobioparum subsp. termitidis CT1112</name>
    <dbReference type="NCBI Taxonomy" id="1195236"/>
    <lineage>
        <taxon>Bacteria</taxon>
        <taxon>Bacillati</taxon>
        <taxon>Bacillota</taxon>
        <taxon>Clostridia</taxon>
        <taxon>Eubacteriales</taxon>
        <taxon>Oscillospiraceae</taxon>
        <taxon>Ruminiclostridium</taxon>
    </lineage>
</organism>
<keyword evidence="7" id="KW-0449">Lipoprotein</keyword>
<dbReference type="PATRIC" id="fig|1195236.3.peg.1093"/>
<keyword evidence="5" id="KW-0472">Membrane</keyword>
<dbReference type="Pfam" id="PF25198">
    <property type="entry name" value="Spore_GerAC_N"/>
    <property type="match status" value="1"/>
</dbReference>
<dbReference type="PANTHER" id="PTHR35789">
    <property type="entry name" value="SPORE GERMINATION PROTEIN B3"/>
    <property type="match status" value="1"/>
</dbReference>
<dbReference type="InterPro" id="IPR008844">
    <property type="entry name" value="Spore_GerAC-like"/>
</dbReference>
<dbReference type="AlphaFoldDB" id="S0FXE7"/>
<comment type="caution">
    <text evidence="10">The sequence shown here is derived from an EMBL/GenBank/DDBJ whole genome shotgun (WGS) entry which is preliminary data.</text>
</comment>
<dbReference type="GO" id="GO:0009847">
    <property type="term" value="P:spore germination"/>
    <property type="evidence" value="ECO:0007669"/>
    <property type="project" value="InterPro"/>
</dbReference>
<dbReference type="eggNOG" id="ENOG502Z9N7">
    <property type="taxonomic scope" value="Bacteria"/>
</dbReference>
<protein>
    <submittedName>
        <fullName evidence="10">Germination protein, Ger(X)C family</fullName>
    </submittedName>
</protein>
<dbReference type="InterPro" id="IPR038501">
    <property type="entry name" value="Spore_GerAC_C_sf"/>
</dbReference>
<dbReference type="InterPro" id="IPR057336">
    <property type="entry name" value="GerAC_N"/>
</dbReference>
<evidence type="ECO:0000259" key="8">
    <source>
        <dbReference type="Pfam" id="PF05504"/>
    </source>
</evidence>
<keyword evidence="3" id="KW-0309">Germination</keyword>
<keyword evidence="6" id="KW-0564">Palmitate</keyword>
<dbReference type="Pfam" id="PF05504">
    <property type="entry name" value="Spore_GerAC"/>
    <property type="match status" value="1"/>
</dbReference>
<feature type="domain" description="Spore germination protein N-terminal" evidence="9">
    <location>
        <begin position="29"/>
        <end position="196"/>
    </location>
</feature>
<dbReference type="GO" id="GO:0016020">
    <property type="term" value="C:membrane"/>
    <property type="evidence" value="ECO:0007669"/>
    <property type="project" value="UniProtKB-SubCell"/>
</dbReference>
<dbReference type="NCBIfam" id="TIGR02887">
    <property type="entry name" value="spore_ger_x_C"/>
    <property type="match status" value="1"/>
</dbReference>
<dbReference type="RefSeq" id="WP_004624151.1">
    <property type="nucleotide sequence ID" value="NZ_AORV01000021.1"/>
</dbReference>
<reference evidence="10 11" key="1">
    <citation type="journal article" date="2013" name="Genome Announc.">
        <title>Draft Genome Sequence of the Cellulolytic, Mesophilic, Anaerobic Bacterium Clostridium termitidis Strain CT1112 (DSM 5398).</title>
        <authorList>
            <person name="Lal S."/>
            <person name="Ramachandran U."/>
            <person name="Zhang X."/>
            <person name="Munir R."/>
            <person name="Sparling R."/>
            <person name="Levin D.B."/>
        </authorList>
    </citation>
    <scope>NUCLEOTIDE SEQUENCE [LARGE SCALE GENOMIC DNA]</scope>
    <source>
        <strain evidence="10 11">CT1112</strain>
    </source>
</reference>